<protein>
    <recommendedName>
        <fullName evidence="2">C2 domain-containing protein</fullName>
    </recommendedName>
</protein>
<evidence type="ECO:0000259" key="2">
    <source>
        <dbReference type="PROSITE" id="PS50004"/>
    </source>
</evidence>
<dbReference type="GO" id="GO:0006952">
    <property type="term" value="P:defense response"/>
    <property type="evidence" value="ECO:0007669"/>
    <property type="project" value="InterPro"/>
</dbReference>
<dbReference type="Proteomes" id="UP000594263">
    <property type="component" value="Unplaced"/>
</dbReference>
<evidence type="ECO:0000313" key="4">
    <source>
        <dbReference type="Proteomes" id="UP000594263"/>
    </source>
</evidence>
<evidence type="ECO:0000256" key="1">
    <source>
        <dbReference type="SAM" id="MobiDB-lite"/>
    </source>
</evidence>
<name>A0A7N0USQ8_KALFE</name>
<dbReference type="PANTHER" id="PTHR32246">
    <property type="entry name" value="INGRESSION PROTEIN FIC1"/>
    <property type="match status" value="1"/>
</dbReference>
<accession>A0A7N0USQ8</accession>
<evidence type="ECO:0000313" key="3">
    <source>
        <dbReference type="EnsemblPlants" id="Kaladp0082s0148.1.v1.1.CDS.1"/>
    </source>
</evidence>
<feature type="compositionally biased region" description="Basic residues" evidence="1">
    <location>
        <begin position="232"/>
        <end position="241"/>
    </location>
</feature>
<dbReference type="OMA" id="GHANPTW"/>
<organism evidence="3 4">
    <name type="scientific">Kalanchoe fedtschenkoi</name>
    <name type="common">Lavender scallops</name>
    <name type="synonym">South American air plant</name>
    <dbReference type="NCBI Taxonomy" id="63787"/>
    <lineage>
        <taxon>Eukaryota</taxon>
        <taxon>Viridiplantae</taxon>
        <taxon>Streptophyta</taxon>
        <taxon>Embryophyta</taxon>
        <taxon>Tracheophyta</taxon>
        <taxon>Spermatophyta</taxon>
        <taxon>Magnoliopsida</taxon>
        <taxon>eudicotyledons</taxon>
        <taxon>Gunneridae</taxon>
        <taxon>Pentapetalae</taxon>
        <taxon>Saxifragales</taxon>
        <taxon>Crassulaceae</taxon>
        <taxon>Kalanchoe</taxon>
    </lineage>
</organism>
<dbReference type="Pfam" id="PF00168">
    <property type="entry name" value="C2"/>
    <property type="match status" value="1"/>
</dbReference>
<sequence>MSDIEQLLELHIISAQDLAPVTRQMRTYAVTWIHSARKLSTCVDTGGHTNPTWNDKFVFRVNPNFLSNEMSVINVDIYAIHWFRNIRVGTVRLILGNLFPPSDLRRRNRHGTRFVALQVRRPSGRPQGILNVGASILDGGMRGLKLYRQLSASAVGFKDLMDDNNSHLHRILSNDKINKQPVLQRSRSDRSELERKPALELEDDLLGSEARKLNRLPSSSTSPSGSDLIFQPKKRKQKQVRSRSIVSDSIDPERNKINNKSRINSNQIRSRLSIMSMSELGPSPSEVVEEARRRNPTALTETSEEPSMLDESVEGLRSKMDRWRFDFEPTNEKANSNETGTFSSNARTKHIRRHTDGSSGLFSCFGNVCGYECTIVCGRPTESTDSTNGPIGFGRLDQT</sequence>
<feature type="region of interest" description="Disordered" evidence="1">
    <location>
        <begin position="211"/>
        <end position="262"/>
    </location>
</feature>
<dbReference type="Gene3D" id="2.60.40.150">
    <property type="entry name" value="C2 domain"/>
    <property type="match status" value="1"/>
</dbReference>
<dbReference type="Gramene" id="Kaladp0082s0148.1.v1.1">
    <property type="protein sequence ID" value="Kaladp0082s0148.1.v1.1.CDS.1"/>
    <property type="gene ID" value="Kaladp0082s0148.v1.1"/>
</dbReference>
<dbReference type="SUPFAM" id="SSF49562">
    <property type="entry name" value="C2 domain (Calcium/lipid-binding domain, CaLB)"/>
    <property type="match status" value="1"/>
</dbReference>
<dbReference type="InterPro" id="IPR035892">
    <property type="entry name" value="C2_domain_sf"/>
</dbReference>
<dbReference type="InterPro" id="IPR000008">
    <property type="entry name" value="C2_dom"/>
</dbReference>
<dbReference type="SMART" id="SM00239">
    <property type="entry name" value="C2"/>
    <property type="match status" value="1"/>
</dbReference>
<dbReference type="InterPro" id="IPR044750">
    <property type="entry name" value="C2_SRC2/BAP"/>
</dbReference>
<dbReference type="PROSITE" id="PS50004">
    <property type="entry name" value="C2"/>
    <property type="match status" value="1"/>
</dbReference>
<proteinExistence type="predicted"/>
<dbReference type="EnsemblPlants" id="Kaladp0082s0148.1.v1.1">
    <property type="protein sequence ID" value="Kaladp0082s0148.1.v1.1.CDS.1"/>
    <property type="gene ID" value="Kaladp0082s0148.v1.1"/>
</dbReference>
<dbReference type="AlphaFoldDB" id="A0A7N0USQ8"/>
<dbReference type="CDD" id="cd04051">
    <property type="entry name" value="C2_SRC2_like"/>
    <property type="match status" value="1"/>
</dbReference>
<feature type="domain" description="C2" evidence="2">
    <location>
        <begin position="1"/>
        <end position="114"/>
    </location>
</feature>
<reference evidence="3" key="1">
    <citation type="submission" date="2021-01" db="UniProtKB">
        <authorList>
            <consortium name="EnsemblPlants"/>
        </authorList>
    </citation>
    <scope>IDENTIFICATION</scope>
</reference>
<feature type="compositionally biased region" description="Low complexity" evidence="1">
    <location>
        <begin position="217"/>
        <end position="226"/>
    </location>
</feature>
<feature type="region of interest" description="Disordered" evidence="1">
    <location>
        <begin position="279"/>
        <end position="311"/>
    </location>
</feature>
<dbReference type="PANTHER" id="PTHR32246:SF143">
    <property type="entry name" value="CALCIUM-DEPENDENT LIPID-BINDING (CALB DOMAIN) FAMILY PROTEIN"/>
    <property type="match status" value="1"/>
</dbReference>
<keyword evidence="4" id="KW-1185">Reference proteome</keyword>
<feature type="compositionally biased region" description="Acidic residues" evidence="1">
    <location>
        <begin position="302"/>
        <end position="311"/>
    </location>
</feature>